<dbReference type="AlphaFoldDB" id="A0A831PIL5"/>
<gene>
    <name evidence="2" type="ORF">ENN94_03560</name>
</gene>
<name>A0A831PIL5_9BACT</name>
<sequence length="88" mass="10129">MLVRLVLLVVLFFVVYRLLAVFGKKKSEPKQPDSIASEPVMDVLVEDPVCHTLIPKGQAIRLRHENQLYYFCSETCCSRFISEKGEKK</sequence>
<evidence type="ECO:0000313" key="2">
    <source>
        <dbReference type="EMBL" id="HDR46759.1"/>
    </source>
</evidence>
<organism evidence="2">
    <name type="scientific">Geoalkalibacter subterraneus</name>
    <dbReference type="NCBI Taxonomy" id="483547"/>
    <lineage>
        <taxon>Bacteria</taxon>
        <taxon>Pseudomonadati</taxon>
        <taxon>Thermodesulfobacteriota</taxon>
        <taxon>Desulfuromonadia</taxon>
        <taxon>Desulfuromonadales</taxon>
        <taxon>Geoalkalibacteraceae</taxon>
        <taxon>Geoalkalibacter</taxon>
    </lineage>
</organism>
<dbReference type="InterPro" id="IPR011017">
    <property type="entry name" value="TRASH_dom"/>
</dbReference>
<feature type="domain" description="TRASH" evidence="1">
    <location>
        <begin position="47"/>
        <end position="84"/>
    </location>
</feature>
<dbReference type="EMBL" id="DSDO01000246">
    <property type="protein sequence ID" value="HDR46759.1"/>
    <property type="molecule type" value="Genomic_DNA"/>
</dbReference>
<evidence type="ECO:0000259" key="1">
    <source>
        <dbReference type="SMART" id="SM00746"/>
    </source>
</evidence>
<comment type="caution">
    <text evidence="2">The sequence shown here is derived from an EMBL/GenBank/DDBJ whole genome shotgun (WGS) entry which is preliminary data.</text>
</comment>
<proteinExistence type="predicted"/>
<dbReference type="SMART" id="SM00746">
    <property type="entry name" value="TRASH"/>
    <property type="match status" value="1"/>
</dbReference>
<dbReference type="Proteomes" id="UP000886162">
    <property type="component" value="Unassembled WGS sequence"/>
</dbReference>
<reference evidence="2" key="1">
    <citation type="journal article" date="2020" name="mSystems">
        <title>Genome- and Community-Level Interaction Insights into Carbon Utilization and Element Cycling Functions of Hydrothermarchaeota in Hydrothermal Sediment.</title>
        <authorList>
            <person name="Zhou Z."/>
            <person name="Liu Y."/>
            <person name="Xu W."/>
            <person name="Pan J."/>
            <person name="Luo Z.H."/>
            <person name="Li M."/>
        </authorList>
    </citation>
    <scope>NUCLEOTIDE SEQUENCE [LARGE SCALE GENOMIC DNA]</scope>
    <source>
        <strain evidence="2">SpSt-1220</strain>
    </source>
</reference>
<protein>
    <submittedName>
        <fullName evidence="2">YHS domain-containing protein</fullName>
    </submittedName>
</protein>
<accession>A0A831PIL5</accession>